<dbReference type="Gene3D" id="3.30.70.270">
    <property type="match status" value="1"/>
</dbReference>
<proteinExistence type="predicted"/>
<dbReference type="NCBIfam" id="TIGR00254">
    <property type="entry name" value="GGDEF"/>
    <property type="match status" value="1"/>
</dbReference>
<dbReference type="PROSITE" id="PS50887">
    <property type="entry name" value="GGDEF"/>
    <property type="match status" value="1"/>
</dbReference>
<dbReference type="SMART" id="SM00267">
    <property type="entry name" value="GGDEF"/>
    <property type="match status" value="1"/>
</dbReference>
<dbReference type="Proteomes" id="UP000320513">
    <property type="component" value="Unassembled WGS sequence"/>
</dbReference>
<feature type="domain" description="PAC" evidence="2">
    <location>
        <begin position="370"/>
        <end position="423"/>
    </location>
</feature>
<sequence>MDSPQPDVRLQESLARYERAAVTVALAVAALDWVGWTCGIEPLTRINPAWPQMMPWTALWLAALAAAIAAQSGRPSRARVWAGRGLAVAVGILAAVVLAESATGRSFGLDEVWFTETVRTLHWSWPGRPSSPTALAVLPVAAAVALMRLDRGTSGAWAVCVAAGGAIAFVSVAAYLFDAVSLVGVTPSRGQSISTALTLLLLVTATAAARPDRFPFAWLLARPDRRSLVRLLGILAGFPVVVALSRATFLAVGIGEPTEWSLSIVVGTLIAGAVTFYLSQREQRLLIEKELLSKKRADAEARYHILADNAVDVIVHLRGSEVAWISPSVEAALGGPPQQWIGADLSRRIHADDVDAVVAALGGIAGGGSVLRRFRVRSADGDAYHWVDSHAKPYVDAEGNTDGVIAALRVVDDQVEAEQRLERLARFDALTGLANRAEAIERLESALHQAPTLGAHLGILFCDIDRFKDINDTWGHGVGDAVLTTLAARIRDCVREGDTVGRTGGDEILVLLPDVKSDDALARIAEKIRLRAAEPIRESGCTIFATLSIGATMAVPGEAVSSLTARADAAMYQAKQGDRNTVIRI</sequence>
<protein>
    <submittedName>
        <fullName evidence="4">GGDEF domain-containing protein</fullName>
    </submittedName>
</protein>
<dbReference type="RefSeq" id="WP_144955407.1">
    <property type="nucleotide sequence ID" value="NZ_VMQU01000130.1"/>
</dbReference>
<feature type="transmembrane region" description="Helical" evidence="1">
    <location>
        <begin position="81"/>
        <end position="99"/>
    </location>
</feature>
<dbReference type="AlphaFoldDB" id="A0A557XEG1"/>
<dbReference type="EMBL" id="VMQU01000130">
    <property type="protein sequence ID" value="TVS83971.1"/>
    <property type="molecule type" value="Genomic_DNA"/>
</dbReference>
<evidence type="ECO:0000256" key="1">
    <source>
        <dbReference type="SAM" id="Phobius"/>
    </source>
</evidence>
<dbReference type="InterPro" id="IPR000014">
    <property type="entry name" value="PAS"/>
</dbReference>
<keyword evidence="1" id="KW-0472">Membrane</keyword>
<evidence type="ECO:0000313" key="4">
    <source>
        <dbReference type="EMBL" id="TVS83971.1"/>
    </source>
</evidence>
<feature type="transmembrane region" description="Helical" evidence="1">
    <location>
        <begin position="229"/>
        <end position="254"/>
    </location>
</feature>
<keyword evidence="1" id="KW-0812">Transmembrane</keyword>
<dbReference type="SUPFAM" id="SSF55785">
    <property type="entry name" value="PYP-like sensor domain (PAS domain)"/>
    <property type="match status" value="1"/>
</dbReference>
<feature type="transmembrane region" description="Helical" evidence="1">
    <location>
        <begin position="20"/>
        <end position="37"/>
    </location>
</feature>
<feature type="transmembrane region" description="Helical" evidence="1">
    <location>
        <begin position="189"/>
        <end position="209"/>
    </location>
</feature>
<name>A0A557XEG1_9MYCO</name>
<organism evidence="4 5">
    <name type="scientific">Mycobacterium helveticum</name>
    <dbReference type="NCBI Taxonomy" id="2592811"/>
    <lineage>
        <taxon>Bacteria</taxon>
        <taxon>Bacillati</taxon>
        <taxon>Actinomycetota</taxon>
        <taxon>Actinomycetes</taxon>
        <taxon>Mycobacteriales</taxon>
        <taxon>Mycobacteriaceae</taxon>
        <taxon>Mycobacterium</taxon>
    </lineage>
</organism>
<dbReference type="CDD" id="cd00130">
    <property type="entry name" value="PAS"/>
    <property type="match status" value="1"/>
</dbReference>
<dbReference type="InterPro" id="IPR029787">
    <property type="entry name" value="Nucleotide_cyclase"/>
</dbReference>
<dbReference type="Pfam" id="PF00990">
    <property type="entry name" value="GGDEF"/>
    <property type="match status" value="1"/>
</dbReference>
<dbReference type="InterPro" id="IPR035965">
    <property type="entry name" value="PAS-like_dom_sf"/>
</dbReference>
<dbReference type="PANTHER" id="PTHR46663">
    <property type="entry name" value="DIGUANYLATE CYCLASE DGCT-RELATED"/>
    <property type="match status" value="1"/>
</dbReference>
<feature type="transmembrane region" description="Helical" evidence="1">
    <location>
        <begin position="49"/>
        <end position="69"/>
    </location>
</feature>
<dbReference type="CDD" id="cd01949">
    <property type="entry name" value="GGDEF"/>
    <property type="match status" value="1"/>
</dbReference>
<evidence type="ECO:0000313" key="5">
    <source>
        <dbReference type="Proteomes" id="UP000320513"/>
    </source>
</evidence>
<keyword evidence="5" id="KW-1185">Reference proteome</keyword>
<feature type="transmembrane region" description="Helical" evidence="1">
    <location>
        <begin position="131"/>
        <end position="149"/>
    </location>
</feature>
<dbReference type="Gene3D" id="3.30.450.20">
    <property type="entry name" value="PAS domain"/>
    <property type="match status" value="1"/>
</dbReference>
<dbReference type="PROSITE" id="PS50113">
    <property type="entry name" value="PAC"/>
    <property type="match status" value="1"/>
</dbReference>
<dbReference type="InterPro" id="IPR052163">
    <property type="entry name" value="DGC-Regulatory_Protein"/>
</dbReference>
<reference evidence="4 5" key="1">
    <citation type="submission" date="2019-07" db="EMBL/GenBank/DDBJ databases">
        <title>New Mycobacterium species.</title>
        <authorList>
            <person name="Tortoli E."/>
            <person name="Ghielmetti G."/>
            <person name="Friedel U."/>
            <person name="Trovato A."/>
        </authorList>
    </citation>
    <scope>NUCLEOTIDE SEQUENCE [LARGE SCALE GENOMIC DNA]</scope>
    <source>
        <strain evidence="4 5">16-83</strain>
    </source>
</reference>
<feature type="transmembrane region" description="Helical" evidence="1">
    <location>
        <begin position="260"/>
        <end position="279"/>
    </location>
</feature>
<dbReference type="SUPFAM" id="SSF55073">
    <property type="entry name" value="Nucleotide cyclase"/>
    <property type="match status" value="1"/>
</dbReference>
<dbReference type="FunFam" id="3.30.70.270:FF:000001">
    <property type="entry name" value="Diguanylate cyclase domain protein"/>
    <property type="match status" value="1"/>
</dbReference>
<dbReference type="InterPro" id="IPR043128">
    <property type="entry name" value="Rev_trsase/Diguanyl_cyclase"/>
</dbReference>
<evidence type="ECO:0000259" key="3">
    <source>
        <dbReference type="PROSITE" id="PS50887"/>
    </source>
</evidence>
<evidence type="ECO:0000259" key="2">
    <source>
        <dbReference type="PROSITE" id="PS50113"/>
    </source>
</evidence>
<dbReference type="InterPro" id="IPR000700">
    <property type="entry name" value="PAS-assoc_C"/>
</dbReference>
<gene>
    <name evidence="4" type="ORF">FPZ47_22655</name>
</gene>
<accession>A0A557XEG1</accession>
<dbReference type="InterPro" id="IPR013655">
    <property type="entry name" value="PAS_fold_3"/>
</dbReference>
<feature type="transmembrane region" description="Helical" evidence="1">
    <location>
        <begin position="156"/>
        <end position="177"/>
    </location>
</feature>
<dbReference type="InterPro" id="IPR000160">
    <property type="entry name" value="GGDEF_dom"/>
</dbReference>
<dbReference type="PANTHER" id="PTHR46663:SF4">
    <property type="entry name" value="DIGUANYLATE CYCLASE DGCT-RELATED"/>
    <property type="match status" value="1"/>
</dbReference>
<feature type="domain" description="GGDEF" evidence="3">
    <location>
        <begin position="455"/>
        <end position="585"/>
    </location>
</feature>
<dbReference type="OrthoDB" id="23692at2"/>
<dbReference type="Pfam" id="PF08447">
    <property type="entry name" value="PAS_3"/>
    <property type="match status" value="1"/>
</dbReference>
<comment type="caution">
    <text evidence="4">The sequence shown here is derived from an EMBL/GenBank/DDBJ whole genome shotgun (WGS) entry which is preliminary data.</text>
</comment>
<keyword evidence="1" id="KW-1133">Transmembrane helix</keyword>